<accession>A0AC34Q4Q9</accession>
<dbReference type="WBParaSite" id="JU765_v2.g12842.t1">
    <property type="protein sequence ID" value="JU765_v2.g12842.t1"/>
    <property type="gene ID" value="JU765_v2.g12842"/>
</dbReference>
<organism evidence="1 2">
    <name type="scientific">Panagrolaimus sp. JU765</name>
    <dbReference type="NCBI Taxonomy" id="591449"/>
    <lineage>
        <taxon>Eukaryota</taxon>
        <taxon>Metazoa</taxon>
        <taxon>Ecdysozoa</taxon>
        <taxon>Nematoda</taxon>
        <taxon>Chromadorea</taxon>
        <taxon>Rhabditida</taxon>
        <taxon>Tylenchina</taxon>
        <taxon>Panagrolaimomorpha</taxon>
        <taxon>Panagrolaimoidea</taxon>
        <taxon>Panagrolaimidae</taxon>
        <taxon>Panagrolaimus</taxon>
    </lineage>
</organism>
<protein>
    <submittedName>
        <fullName evidence="2">Uncharacterized protein</fullName>
    </submittedName>
</protein>
<dbReference type="Proteomes" id="UP000887576">
    <property type="component" value="Unplaced"/>
</dbReference>
<reference evidence="2" key="1">
    <citation type="submission" date="2022-11" db="UniProtKB">
        <authorList>
            <consortium name="WormBaseParasite"/>
        </authorList>
    </citation>
    <scope>IDENTIFICATION</scope>
</reference>
<evidence type="ECO:0000313" key="1">
    <source>
        <dbReference type="Proteomes" id="UP000887576"/>
    </source>
</evidence>
<evidence type="ECO:0000313" key="2">
    <source>
        <dbReference type="WBParaSite" id="JU765_v2.g12842.t1"/>
    </source>
</evidence>
<proteinExistence type="predicted"/>
<sequence length="105" mass="12306">MVRNIVGVIVFACIALVFAEDEEMARMTRSFPYMPMVRMFRPSENNYPPRLLYPSLPASPIEREIADLIENLDNSQQSNRERRSPTSPILKRYACRFKFCRIFDA</sequence>
<name>A0AC34Q4Q9_9BILA</name>